<dbReference type="RefSeq" id="WP_330526215.1">
    <property type="nucleotide sequence ID" value="NZ_JAZBRD010000005.1"/>
</dbReference>
<gene>
    <name evidence="1" type="ORF">V2I23_04865</name>
</gene>
<dbReference type="EMBL" id="JAZBRD010000005">
    <property type="protein sequence ID" value="MEE3744622.1"/>
    <property type="molecule type" value="Genomic_DNA"/>
</dbReference>
<organism evidence="1 2">
    <name type="scientific">Campylobacter porcelli</name>
    <dbReference type="NCBI Taxonomy" id="1660073"/>
    <lineage>
        <taxon>Bacteria</taxon>
        <taxon>Pseudomonadati</taxon>
        <taxon>Campylobacterota</taxon>
        <taxon>Epsilonproteobacteria</taxon>
        <taxon>Campylobacterales</taxon>
        <taxon>Campylobacteraceae</taxon>
        <taxon>Campylobacter</taxon>
    </lineage>
</organism>
<evidence type="ECO:0000313" key="2">
    <source>
        <dbReference type="Proteomes" id="UP001331664"/>
    </source>
</evidence>
<dbReference type="Proteomes" id="UP001331664">
    <property type="component" value="Unassembled WGS sequence"/>
</dbReference>
<protein>
    <submittedName>
        <fullName evidence="1">Uncharacterized protein</fullName>
    </submittedName>
</protein>
<accession>A0ABU7M4J1</accession>
<keyword evidence="2" id="KW-1185">Reference proteome</keyword>
<reference evidence="1 2" key="1">
    <citation type="submission" date="2024-01" db="EMBL/GenBank/DDBJ databases">
        <title>Campylobacter porcellus sp. nov.</title>
        <authorList>
            <person name="Papic B."/>
            <person name="Gruntar I."/>
        </authorList>
    </citation>
    <scope>NUCLEOTIDE SEQUENCE [LARGE SCALE GENOMIC DNA]</scope>
    <source>
        <strain evidence="1 2">CX2-4855-23</strain>
    </source>
</reference>
<evidence type="ECO:0000313" key="1">
    <source>
        <dbReference type="EMBL" id="MEE3744622.1"/>
    </source>
</evidence>
<sequence>MAAWFNPRAVTYNANPNLVAQSGAIGDTLYKLYQDARANRQEQDKQNELIRQFNATFGENQRQFNINQENKNKEFEITKNQNDFKNNLELQKFYLDQQKLKENQRQFNENLRWQRDKELDLGIRQKNIPVSEQHELKKVFTALEQAKDLDNYVNSSGGWDTYGGLFDRVKTLAPNAFPSGADYNAKASNVATSVSEILKGQGKYNYENLYDNLKPAVLGTNQAQSTLNETRQMVLNRAEELVSQIENQGYIGADEARKQLEAIKQSLNAPKENKENKEQDIGSIDKFKGLKVL</sequence>
<proteinExistence type="predicted"/>
<comment type="caution">
    <text evidence="1">The sequence shown here is derived from an EMBL/GenBank/DDBJ whole genome shotgun (WGS) entry which is preliminary data.</text>
</comment>
<name>A0ABU7M4J1_9BACT</name>